<protein>
    <submittedName>
        <fullName evidence="1">Uncharacterized protein</fullName>
    </submittedName>
</protein>
<dbReference type="Proteomes" id="UP000518878">
    <property type="component" value="Unassembled WGS sequence"/>
</dbReference>
<gene>
    <name evidence="1" type="ORF">HBF32_02795</name>
</gene>
<proteinExistence type="predicted"/>
<dbReference type="RefSeq" id="WP_166698105.1">
    <property type="nucleotide sequence ID" value="NZ_JAAQTL010000001.1"/>
</dbReference>
<evidence type="ECO:0000313" key="1">
    <source>
        <dbReference type="EMBL" id="NID14389.1"/>
    </source>
</evidence>
<organism evidence="1 2">
    <name type="scientific">Luteibacter yeojuensis</name>
    <dbReference type="NCBI Taxonomy" id="345309"/>
    <lineage>
        <taxon>Bacteria</taxon>
        <taxon>Pseudomonadati</taxon>
        <taxon>Pseudomonadota</taxon>
        <taxon>Gammaproteobacteria</taxon>
        <taxon>Lysobacterales</taxon>
        <taxon>Rhodanobacteraceae</taxon>
        <taxon>Luteibacter</taxon>
    </lineage>
</organism>
<dbReference type="EMBL" id="JAAQTL010000001">
    <property type="protein sequence ID" value="NID14389.1"/>
    <property type="molecule type" value="Genomic_DNA"/>
</dbReference>
<accession>A0A7X5TP66</accession>
<sequence>MTVRDELEKVMALSSVATAGPWSATNRGCYQVGGEDEGSVTADDGWRDIDDVSRITPLATQATIRGDTTYRDAIFIASVANFLRDHGPELLAMVKDAERMDWLQENPHMLYTSNDDGPIDHFVAVNERKVPRGGNVAPTVRDAIDQARAESRE</sequence>
<evidence type="ECO:0000313" key="2">
    <source>
        <dbReference type="Proteomes" id="UP000518878"/>
    </source>
</evidence>
<comment type="caution">
    <text evidence="1">The sequence shown here is derived from an EMBL/GenBank/DDBJ whole genome shotgun (WGS) entry which is preliminary data.</text>
</comment>
<keyword evidence="2" id="KW-1185">Reference proteome</keyword>
<reference evidence="1 2" key="1">
    <citation type="journal article" date="2006" name="Int. J. Syst. Evol. Microbiol.">
        <title>Dyella yeojuensis sp. nov., isolated from greenhouse soil in Korea.</title>
        <authorList>
            <person name="Kim B.Y."/>
            <person name="Weon H.Y."/>
            <person name="Lee K.H."/>
            <person name="Seok S.J."/>
            <person name="Kwon S.W."/>
            <person name="Go S.J."/>
            <person name="Stackebrandt E."/>
        </authorList>
    </citation>
    <scope>NUCLEOTIDE SEQUENCE [LARGE SCALE GENOMIC DNA]</scope>
    <source>
        <strain evidence="1 2">DSM 17673</strain>
    </source>
</reference>
<dbReference type="AlphaFoldDB" id="A0A7X5TP66"/>
<name>A0A7X5TP66_9GAMM</name>